<sequence>MRPLVRLDTTLTGGRYQDNATLRMSRIATKWFQEYSSEFRLFRCPSKSPDMSIIEHFWNALRRAIQKRPPPLRTPTDLLTVLQDS</sequence>
<keyword evidence="3" id="KW-1185">Reference proteome</keyword>
<comment type="caution">
    <text evidence="2">The sequence shown here is derived from an EMBL/GenBank/DDBJ whole genome shotgun (WGS) entry which is preliminary data.</text>
</comment>
<protein>
    <submittedName>
        <fullName evidence="2">Transposable element tcb2 transposase</fullName>
    </submittedName>
</protein>
<evidence type="ECO:0000313" key="3">
    <source>
        <dbReference type="Proteomes" id="UP000887159"/>
    </source>
</evidence>
<dbReference type="GO" id="GO:0003676">
    <property type="term" value="F:nucleic acid binding"/>
    <property type="evidence" value="ECO:0007669"/>
    <property type="project" value="InterPro"/>
</dbReference>
<dbReference type="Pfam" id="PF13358">
    <property type="entry name" value="DDE_3"/>
    <property type="match status" value="1"/>
</dbReference>
<evidence type="ECO:0000259" key="1">
    <source>
        <dbReference type="Pfam" id="PF13358"/>
    </source>
</evidence>
<name>A0A8X6S1T3_TRICX</name>
<accession>A0A8X6S1T3</accession>
<proteinExistence type="predicted"/>
<reference evidence="2" key="1">
    <citation type="submission" date="2020-08" db="EMBL/GenBank/DDBJ databases">
        <title>Multicomponent nature underlies the extraordinary mechanical properties of spider dragline silk.</title>
        <authorList>
            <person name="Kono N."/>
            <person name="Nakamura H."/>
            <person name="Mori M."/>
            <person name="Yoshida Y."/>
            <person name="Ohtoshi R."/>
            <person name="Malay A.D."/>
            <person name="Moran D.A.P."/>
            <person name="Tomita M."/>
            <person name="Numata K."/>
            <person name="Arakawa K."/>
        </authorList>
    </citation>
    <scope>NUCLEOTIDE SEQUENCE</scope>
</reference>
<feature type="domain" description="Tc1-like transposase DDE" evidence="1">
    <location>
        <begin position="18"/>
        <end position="68"/>
    </location>
</feature>
<evidence type="ECO:0000313" key="2">
    <source>
        <dbReference type="EMBL" id="GFY03015.1"/>
    </source>
</evidence>
<dbReference type="Proteomes" id="UP000887159">
    <property type="component" value="Unassembled WGS sequence"/>
</dbReference>
<dbReference type="EMBL" id="BMAU01021234">
    <property type="protein sequence ID" value="GFY03015.1"/>
    <property type="molecule type" value="Genomic_DNA"/>
</dbReference>
<dbReference type="Gene3D" id="3.30.420.10">
    <property type="entry name" value="Ribonuclease H-like superfamily/Ribonuclease H"/>
    <property type="match status" value="1"/>
</dbReference>
<dbReference type="InterPro" id="IPR038717">
    <property type="entry name" value="Tc1-like_DDE_dom"/>
</dbReference>
<organism evidence="2 3">
    <name type="scientific">Trichonephila clavipes</name>
    <name type="common">Golden silk orbweaver</name>
    <name type="synonym">Nephila clavipes</name>
    <dbReference type="NCBI Taxonomy" id="2585209"/>
    <lineage>
        <taxon>Eukaryota</taxon>
        <taxon>Metazoa</taxon>
        <taxon>Ecdysozoa</taxon>
        <taxon>Arthropoda</taxon>
        <taxon>Chelicerata</taxon>
        <taxon>Arachnida</taxon>
        <taxon>Araneae</taxon>
        <taxon>Araneomorphae</taxon>
        <taxon>Entelegynae</taxon>
        <taxon>Araneoidea</taxon>
        <taxon>Nephilidae</taxon>
        <taxon>Trichonephila</taxon>
    </lineage>
</organism>
<gene>
    <name evidence="2" type="primary">RF55_26489</name>
    <name evidence="2" type="ORF">TNCV_980201</name>
</gene>
<dbReference type="AlphaFoldDB" id="A0A8X6S1T3"/>
<dbReference type="InterPro" id="IPR036397">
    <property type="entry name" value="RNaseH_sf"/>
</dbReference>